<dbReference type="InterPro" id="IPR003688">
    <property type="entry name" value="TraG/VirD4"/>
</dbReference>
<keyword evidence="3" id="KW-1185">Reference proteome</keyword>
<evidence type="ECO:0000256" key="1">
    <source>
        <dbReference type="SAM" id="Phobius"/>
    </source>
</evidence>
<evidence type="ECO:0000313" key="3">
    <source>
        <dbReference type="Proteomes" id="UP000010792"/>
    </source>
</evidence>
<dbReference type="AlphaFoldDB" id="L0NMV1"/>
<protein>
    <submittedName>
        <fullName evidence="2">Agrobacterium virulence virD4-like protein</fullName>
    </submittedName>
</protein>
<dbReference type="KEGG" id="rht:NT26_p20019"/>
<dbReference type="Proteomes" id="UP000010792">
    <property type="component" value="Plasmid NT26_p2"/>
</dbReference>
<keyword evidence="2" id="KW-0614">Plasmid</keyword>
<gene>
    <name evidence="2" type="ORF">NT26_p20019</name>
</gene>
<keyword evidence="1" id="KW-0472">Membrane</keyword>
<geneLocation type="plasmid" evidence="2 3">
    <name>NT26_p2</name>
</geneLocation>
<dbReference type="GO" id="GO:0016020">
    <property type="term" value="C:membrane"/>
    <property type="evidence" value="ECO:0007669"/>
    <property type="project" value="InterPro"/>
</dbReference>
<dbReference type="Pfam" id="PF02534">
    <property type="entry name" value="T4SS-DNA_transf"/>
    <property type="match status" value="1"/>
</dbReference>
<organism evidence="2 3">
    <name type="scientific">Pseudorhizobium banfieldiae</name>
    <dbReference type="NCBI Taxonomy" id="1125847"/>
    <lineage>
        <taxon>Bacteria</taxon>
        <taxon>Pseudomonadati</taxon>
        <taxon>Pseudomonadota</taxon>
        <taxon>Alphaproteobacteria</taxon>
        <taxon>Hyphomicrobiales</taxon>
        <taxon>Rhizobiaceae</taxon>
        <taxon>Rhizobium/Agrobacterium group</taxon>
        <taxon>Pseudorhizobium</taxon>
    </lineage>
</organism>
<proteinExistence type="predicted"/>
<keyword evidence="1" id="KW-1133">Transmembrane helix</keyword>
<dbReference type="EMBL" id="FO082822">
    <property type="protein sequence ID" value="CCF22405.1"/>
    <property type="molecule type" value="Genomic_DNA"/>
</dbReference>
<accession>L0NMV1</accession>
<feature type="transmembrane region" description="Helical" evidence="1">
    <location>
        <begin position="20"/>
        <end position="40"/>
    </location>
</feature>
<keyword evidence="1" id="KW-0812">Transmembrane</keyword>
<name>L0NMV1_9HYPH</name>
<evidence type="ECO:0000313" key="2">
    <source>
        <dbReference type="EMBL" id="CCF22405.1"/>
    </source>
</evidence>
<sequence length="153" mass="16354">MGLGGGALLEALGLRHNMVVSFLHAALLIAVLAILTFRLATFPLITHFGDLDGETHGSARFTTFKELRELTGENPGLMIGRHPETKKILRYDGPAHLLTMAPTRSGKCVGSILPNLLTADRSVICIVPKARTPRLPGALAKASDRSMFSTPSA</sequence>
<reference evidence="2 3" key="1">
    <citation type="journal article" date="2013" name="Genome Biol. Evol.">
        <title>Life in an arsenic-containing gold mine: genome and physiology of the autotrophic arsenite-oxidizing bacterium rhizobium sp. NT-26.</title>
        <authorList>
            <person name="Andres J."/>
            <person name="Arsene-Ploetze F."/>
            <person name="Barbe V."/>
            <person name="Brochier-Armanet C."/>
            <person name="Cleiss-Arnold J."/>
            <person name="Coppee J.Y."/>
            <person name="Dillies M.A."/>
            <person name="Geist"/>
            <person name="L"/>
            <person name="Joublin A."/>
            <person name="Koechler S."/>
            <person name="Lassalle F."/>
            <person name="Marchal M."/>
            <person name="Medigue C."/>
            <person name="Muller D."/>
            <person name="Nesme X."/>
            <person name="Plewniak F."/>
            <person name="Proux C."/>
            <person name="Ramirez-Bahena M.H."/>
            <person name="Schenowitz C."/>
            <person name="Sismeiro O."/>
            <person name="Vallenet D."/>
            <person name="Santini J.M."/>
            <person name="Bertin P.N."/>
        </authorList>
    </citation>
    <scope>NUCLEOTIDE SEQUENCE [LARGE SCALE GENOMIC DNA]</scope>
    <source>
        <strain evidence="2 3">NT-26</strain>
        <plasmid evidence="2 3">NT26_p2</plasmid>
    </source>
</reference>